<accession>A0A9N9H3D0</accession>
<feature type="non-terminal residue" evidence="1">
    <location>
        <position position="1"/>
    </location>
</feature>
<name>A0A9N9H3D0_9GLOM</name>
<organism evidence="1 2">
    <name type="scientific">Dentiscutata erythropus</name>
    <dbReference type="NCBI Taxonomy" id="1348616"/>
    <lineage>
        <taxon>Eukaryota</taxon>
        <taxon>Fungi</taxon>
        <taxon>Fungi incertae sedis</taxon>
        <taxon>Mucoromycota</taxon>
        <taxon>Glomeromycotina</taxon>
        <taxon>Glomeromycetes</taxon>
        <taxon>Diversisporales</taxon>
        <taxon>Gigasporaceae</taxon>
        <taxon>Dentiscutata</taxon>
    </lineage>
</organism>
<gene>
    <name evidence="1" type="ORF">DERYTH_LOCUS10133</name>
</gene>
<comment type="caution">
    <text evidence="1">The sequence shown here is derived from an EMBL/GenBank/DDBJ whole genome shotgun (WGS) entry which is preliminary data.</text>
</comment>
<protein>
    <submittedName>
        <fullName evidence="1">9128_t:CDS:1</fullName>
    </submittedName>
</protein>
<reference evidence="1" key="1">
    <citation type="submission" date="2021-06" db="EMBL/GenBank/DDBJ databases">
        <authorList>
            <person name="Kallberg Y."/>
            <person name="Tangrot J."/>
            <person name="Rosling A."/>
        </authorList>
    </citation>
    <scope>NUCLEOTIDE SEQUENCE</scope>
    <source>
        <strain evidence="1">MA453B</strain>
    </source>
</reference>
<evidence type="ECO:0000313" key="2">
    <source>
        <dbReference type="Proteomes" id="UP000789405"/>
    </source>
</evidence>
<keyword evidence="2" id="KW-1185">Reference proteome</keyword>
<dbReference type="AlphaFoldDB" id="A0A9N9H3D0"/>
<dbReference type="Proteomes" id="UP000789405">
    <property type="component" value="Unassembled WGS sequence"/>
</dbReference>
<evidence type="ECO:0000313" key="1">
    <source>
        <dbReference type="EMBL" id="CAG8650092.1"/>
    </source>
</evidence>
<dbReference type="OrthoDB" id="2441273at2759"/>
<sequence>LGVWCTYEALLPLRKFSKTITEYSLLIFKRFRKFFFHHINDISIINIETQQYSRDPYYNTSLETMKFRMSNSVTILSGTAAAAA</sequence>
<proteinExistence type="predicted"/>
<dbReference type="EMBL" id="CAJVPY010005774">
    <property type="protein sequence ID" value="CAG8650092.1"/>
    <property type="molecule type" value="Genomic_DNA"/>
</dbReference>